<comment type="caution">
    <text evidence="2">The sequence shown here is derived from an EMBL/GenBank/DDBJ whole genome shotgun (WGS) entry which is preliminary data.</text>
</comment>
<keyword evidence="1" id="KW-1133">Transmembrane helix</keyword>
<feature type="transmembrane region" description="Helical" evidence="1">
    <location>
        <begin position="84"/>
        <end position="105"/>
    </location>
</feature>
<evidence type="ECO:0000313" key="2">
    <source>
        <dbReference type="EMBL" id="OEH93794.1"/>
    </source>
</evidence>
<protein>
    <submittedName>
        <fullName evidence="2">Uncharacterized protein</fullName>
    </submittedName>
</protein>
<keyword evidence="1" id="KW-0472">Membrane</keyword>
<feature type="transmembrane region" description="Helical" evidence="1">
    <location>
        <begin position="7"/>
        <end position="31"/>
    </location>
</feature>
<dbReference type="OrthoDB" id="5195601at2"/>
<gene>
    <name evidence="2" type="ORF">BFG57_11470</name>
</gene>
<dbReference type="Proteomes" id="UP000095209">
    <property type="component" value="Unassembled WGS sequence"/>
</dbReference>
<proteinExistence type="predicted"/>
<accession>A0A1E5LI84</accession>
<dbReference type="EMBL" id="MJEH01000009">
    <property type="protein sequence ID" value="OEH93794.1"/>
    <property type="molecule type" value="Genomic_DNA"/>
</dbReference>
<sequence length="148" mass="16255">MIKKLHAVTSIIAFLTIVSFLVSTVIADLFYSHETIAKIKSLIVLPGLPILITAMAVTGATGFKISKGRKGKLIGKKKKRMPFIVMNGIFILIPAAILLDMWASTGQFDTMFWIIQLIEIIFGVVNLILLSMSIRGGLVLTGKLKLKR</sequence>
<organism evidence="2 3">
    <name type="scientific">Bacillus solimangrovi</name>
    <dbReference type="NCBI Taxonomy" id="1305675"/>
    <lineage>
        <taxon>Bacteria</taxon>
        <taxon>Bacillati</taxon>
        <taxon>Bacillota</taxon>
        <taxon>Bacilli</taxon>
        <taxon>Bacillales</taxon>
        <taxon>Bacillaceae</taxon>
        <taxon>Bacillus</taxon>
    </lineage>
</organism>
<dbReference type="AlphaFoldDB" id="A0A1E5LI84"/>
<reference evidence="2 3" key="1">
    <citation type="submission" date="2016-08" db="EMBL/GenBank/DDBJ databases">
        <title>Genome of Bacillus solimangrovi GH2-4.</title>
        <authorList>
            <person name="Lim S."/>
            <person name="Kim B.-C."/>
        </authorList>
    </citation>
    <scope>NUCLEOTIDE SEQUENCE [LARGE SCALE GENOMIC DNA]</scope>
    <source>
        <strain evidence="2 3">GH2-4</strain>
    </source>
</reference>
<evidence type="ECO:0000313" key="3">
    <source>
        <dbReference type="Proteomes" id="UP000095209"/>
    </source>
</evidence>
<evidence type="ECO:0000256" key="1">
    <source>
        <dbReference type="SAM" id="Phobius"/>
    </source>
</evidence>
<feature type="transmembrane region" description="Helical" evidence="1">
    <location>
        <begin position="111"/>
        <end position="138"/>
    </location>
</feature>
<dbReference type="STRING" id="1305675.BFG57_11470"/>
<feature type="transmembrane region" description="Helical" evidence="1">
    <location>
        <begin position="43"/>
        <end position="63"/>
    </location>
</feature>
<keyword evidence="1" id="KW-0812">Transmembrane</keyword>
<name>A0A1E5LI84_9BACI</name>
<keyword evidence="3" id="KW-1185">Reference proteome</keyword>